<feature type="domain" description="Inosine/uridine-preferring nucleoside hydrolase" evidence="4">
    <location>
        <begin position="5"/>
        <end position="181"/>
    </location>
</feature>
<sequence length="190" mass="20066">MPKHIWLDADPGHDDAMAILLALHLSEIKLLGISTTHGNTSSHCTALNAARCLHAFGADRQIRVYPGASKPLILPVKYDAEIHGEDGLGGVEGLLPQDDPSLLDWFAKDSEGATIRALEGMATSIRTTWNKGAGSKVHVVATGPMTNIALFVSAYPDLLHAVEEFVFMGGGVGVGNRSPAAGGVRSVYRS</sequence>
<keyword evidence="6" id="KW-1185">Reference proteome</keyword>
<comment type="caution">
    <text evidence="5">The sequence shown here is derived from an EMBL/GenBank/DDBJ whole genome shotgun (WGS) entry which is preliminary data.</text>
</comment>
<evidence type="ECO:0000313" key="6">
    <source>
        <dbReference type="Proteomes" id="UP001556367"/>
    </source>
</evidence>
<evidence type="ECO:0000313" key="5">
    <source>
        <dbReference type="EMBL" id="KAL0950277.1"/>
    </source>
</evidence>
<keyword evidence="2" id="KW-0378">Hydrolase</keyword>
<dbReference type="PANTHER" id="PTHR12304">
    <property type="entry name" value="INOSINE-URIDINE PREFERRING NUCLEOSIDE HYDROLASE"/>
    <property type="match status" value="1"/>
</dbReference>
<evidence type="ECO:0000256" key="1">
    <source>
        <dbReference type="ARBA" id="ARBA00009176"/>
    </source>
</evidence>
<evidence type="ECO:0000256" key="2">
    <source>
        <dbReference type="ARBA" id="ARBA00022801"/>
    </source>
</evidence>
<organism evidence="5 6">
    <name type="scientific">Hohenbuehelia grisea</name>
    <dbReference type="NCBI Taxonomy" id="104357"/>
    <lineage>
        <taxon>Eukaryota</taxon>
        <taxon>Fungi</taxon>
        <taxon>Dikarya</taxon>
        <taxon>Basidiomycota</taxon>
        <taxon>Agaricomycotina</taxon>
        <taxon>Agaricomycetes</taxon>
        <taxon>Agaricomycetidae</taxon>
        <taxon>Agaricales</taxon>
        <taxon>Pleurotineae</taxon>
        <taxon>Pleurotaceae</taxon>
        <taxon>Hohenbuehelia</taxon>
    </lineage>
</organism>
<comment type="similarity">
    <text evidence="1">Belongs to the IUNH family.</text>
</comment>
<keyword evidence="3" id="KW-0326">Glycosidase</keyword>
<dbReference type="PANTHER" id="PTHR12304:SF4">
    <property type="entry name" value="URIDINE NUCLEOSIDASE"/>
    <property type="match status" value="1"/>
</dbReference>
<dbReference type="Proteomes" id="UP001556367">
    <property type="component" value="Unassembled WGS sequence"/>
</dbReference>
<dbReference type="Gene3D" id="3.90.245.10">
    <property type="entry name" value="Ribonucleoside hydrolase-like"/>
    <property type="match status" value="1"/>
</dbReference>
<evidence type="ECO:0000259" key="4">
    <source>
        <dbReference type="Pfam" id="PF01156"/>
    </source>
</evidence>
<proteinExistence type="inferred from homology"/>
<reference evidence="6" key="1">
    <citation type="submission" date="2024-06" db="EMBL/GenBank/DDBJ databases">
        <title>Multi-omics analyses provide insights into the biosynthesis of the anticancer antibiotic pleurotin in Hohenbuehelia grisea.</title>
        <authorList>
            <person name="Weaver J.A."/>
            <person name="Alberti F."/>
        </authorList>
    </citation>
    <scope>NUCLEOTIDE SEQUENCE [LARGE SCALE GENOMIC DNA]</scope>
    <source>
        <strain evidence="6">T-177</strain>
    </source>
</reference>
<dbReference type="InterPro" id="IPR036452">
    <property type="entry name" value="Ribo_hydro-like"/>
</dbReference>
<dbReference type="InterPro" id="IPR001910">
    <property type="entry name" value="Inosine/uridine_hydrolase_dom"/>
</dbReference>
<name>A0ABR3J3X9_9AGAR</name>
<dbReference type="EMBL" id="JASNQZ010000012">
    <property type="protein sequence ID" value="KAL0950277.1"/>
    <property type="molecule type" value="Genomic_DNA"/>
</dbReference>
<gene>
    <name evidence="5" type="ORF">HGRIS_010257</name>
</gene>
<accession>A0ABR3J3X9</accession>
<dbReference type="InterPro" id="IPR023186">
    <property type="entry name" value="IUNH"/>
</dbReference>
<protein>
    <recommendedName>
        <fullName evidence="4">Inosine/uridine-preferring nucleoside hydrolase domain-containing protein</fullName>
    </recommendedName>
</protein>
<dbReference type="Pfam" id="PF01156">
    <property type="entry name" value="IU_nuc_hydro"/>
    <property type="match status" value="1"/>
</dbReference>
<evidence type="ECO:0000256" key="3">
    <source>
        <dbReference type="ARBA" id="ARBA00023295"/>
    </source>
</evidence>
<dbReference type="SUPFAM" id="SSF53590">
    <property type="entry name" value="Nucleoside hydrolase"/>
    <property type="match status" value="1"/>
</dbReference>